<feature type="domain" description="HTH iclR-type" evidence="4">
    <location>
        <begin position="51"/>
        <end position="112"/>
    </location>
</feature>
<gene>
    <name evidence="5" type="ORF">D8S82_03485</name>
</gene>
<evidence type="ECO:0000256" key="3">
    <source>
        <dbReference type="ARBA" id="ARBA00022729"/>
    </source>
</evidence>
<keyword evidence="3" id="KW-0732">Signal</keyword>
<dbReference type="InterPro" id="IPR025997">
    <property type="entry name" value="SBP_2_dom"/>
</dbReference>
<dbReference type="InterPro" id="IPR036390">
    <property type="entry name" value="WH_DNA-bd_sf"/>
</dbReference>
<dbReference type="Pfam" id="PF09339">
    <property type="entry name" value="HTH_IclR"/>
    <property type="match status" value="1"/>
</dbReference>
<name>A0A544W7A7_9MYCO</name>
<evidence type="ECO:0000256" key="2">
    <source>
        <dbReference type="ARBA" id="ARBA00007639"/>
    </source>
</evidence>
<dbReference type="Pfam" id="PF13407">
    <property type="entry name" value="Peripla_BP_4"/>
    <property type="match status" value="1"/>
</dbReference>
<dbReference type="AlphaFoldDB" id="A0A544W7A7"/>
<comment type="caution">
    <text evidence="5">The sequence shown here is derived from an EMBL/GenBank/DDBJ whole genome shotgun (WGS) entry which is preliminary data.</text>
</comment>
<dbReference type="InterPro" id="IPR005471">
    <property type="entry name" value="Tscrpt_reg_IclR_N"/>
</dbReference>
<comment type="subcellular location">
    <subcellularLocation>
        <location evidence="1">Cell envelope</location>
    </subcellularLocation>
</comment>
<sequence length="405" mass="42266">MSNSASSDETHTKHRLVTLSTTSQERRLIVICGLRQCHIAYGEPMAEPGRVPALARAAVVLQAISDTGRPMTLADLASRTGFPKSSVMGICHALTHEALLVRGVDGTYALGSHLFELASAARAHSWPIHDIGFSYPVDESFFLAEIDALHTEAGRLGARLHVHTAKESTANQSQRILEFVSAGVDLVLIEPVATDGLEEACAQARAARIPVVALGSAVSGADAVVATDNTKAGFLAGSALAKALDGRGRVAVVGGIPITANSDRIAGFLAAVAPHPGIEVVATSYGELDAKSGRRAAKEILAAHETVDGFFAANDQIAIGISGVLRGRKLSVPIVGVDGAKGAIDEIRAGGPIIATATQDPPALVRTAMDIGVALHSGAHVARRSRYLAPRLIDAHNVERYRPWG</sequence>
<comment type="similarity">
    <text evidence="2">Belongs to the bacterial solute-binding protein 2 family.</text>
</comment>
<dbReference type="PROSITE" id="PS51077">
    <property type="entry name" value="HTH_ICLR"/>
    <property type="match status" value="1"/>
</dbReference>
<evidence type="ECO:0000313" key="6">
    <source>
        <dbReference type="Proteomes" id="UP000315759"/>
    </source>
</evidence>
<dbReference type="SMART" id="SM00346">
    <property type="entry name" value="HTH_ICLR"/>
    <property type="match status" value="1"/>
</dbReference>
<dbReference type="PANTHER" id="PTHR46847">
    <property type="entry name" value="D-ALLOSE-BINDING PERIPLASMIC PROTEIN-RELATED"/>
    <property type="match status" value="1"/>
</dbReference>
<protein>
    <submittedName>
        <fullName evidence="5">Substrate-binding domain-containing protein</fullName>
    </submittedName>
</protein>
<accession>A0A544W7A7</accession>
<evidence type="ECO:0000259" key="4">
    <source>
        <dbReference type="PROSITE" id="PS51077"/>
    </source>
</evidence>
<proteinExistence type="inferred from homology"/>
<dbReference type="Gene3D" id="3.40.50.2300">
    <property type="match status" value="2"/>
</dbReference>
<reference evidence="5 6" key="1">
    <citation type="submission" date="2018-10" db="EMBL/GenBank/DDBJ databases">
        <title>Draft genome of Mycobacterium hodleri strain B.</title>
        <authorList>
            <person name="Amande T.J."/>
            <person name="Mcgenity T.J."/>
        </authorList>
    </citation>
    <scope>NUCLEOTIDE SEQUENCE [LARGE SCALE GENOMIC DNA]</scope>
    <source>
        <strain evidence="5 6">B</strain>
    </source>
</reference>
<dbReference type="GO" id="GO:0003677">
    <property type="term" value="F:DNA binding"/>
    <property type="evidence" value="ECO:0007669"/>
    <property type="project" value="InterPro"/>
</dbReference>
<keyword evidence="6" id="KW-1185">Reference proteome</keyword>
<dbReference type="GO" id="GO:0030246">
    <property type="term" value="F:carbohydrate binding"/>
    <property type="evidence" value="ECO:0007669"/>
    <property type="project" value="UniProtKB-ARBA"/>
</dbReference>
<dbReference type="EMBL" id="VIFX01000003">
    <property type="protein sequence ID" value="TQR88131.1"/>
    <property type="molecule type" value="Genomic_DNA"/>
</dbReference>
<dbReference type="InterPro" id="IPR036388">
    <property type="entry name" value="WH-like_DNA-bd_sf"/>
</dbReference>
<dbReference type="SUPFAM" id="SSF53822">
    <property type="entry name" value="Periplasmic binding protein-like I"/>
    <property type="match status" value="1"/>
</dbReference>
<dbReference type="GO" id="GO:0030313">
    <property type="term" value="C:cell envelope"/>
    <property type="evidence" value="ECO:0007669"/>
    <property type="project" value="UniProtKB-SubCell"/>
</dbReference>
<dbReference type="Gene3D" id="1.10.10.10">
    <property type="entry name" value="Winged helix-like DNA-binding domain superfamily/Winged helix DNA-binding domain"/>
    <property type="match status" value="1"/>
</dbReference>
<dbReference type="SUPFAM" id="SSF46785">
    <property type="entry name" value="Winged helix' DNA-binding domain"/>
    <property type="match status" value="1"/>
</dbReference>
<dbReference type="PANTHER" id="PTHR46847:SF2">
    <property type="entry name" value="ABC TRANSPORTER SUGAR-BINDING PROTEIN"/>
    <property type="match status" value="1"/>
</dbReference>
<evidence type="ECO:0000313" key="5">
    <source>
        <dbReference type="EMBL" id="TQR88131.1"/>
    </source>
</evidence>
<dbReference type="Proteomes" id="UP000315759">
    <property type="component" value="Unassembled WGS sequence"/>
</dbReference>
<dbReference type="GO" id="GO:0006355">
    <property type="term" value="P:regulation of DNA-templated transcription"/>
    <property type="evidence" value="ECO:0007669"/>
    <property type="project" value="InterPro"/>
</dbReference>
<organism evidence="5 6">
    <name type="scientific">Mycolicibacterium hodleri</name>
    <dbReference type="NCBI Taxonomy" id="49897"/>
    <lineage>
        <taxon>Bacteria</taxon>
        <taxon>Bacillati</taxon>
        <taxon>Actinomycetota</taxon>
        <taxon>Actinomycetes</taxon>
        <taxon>Mycobacteriales</taxon>
        <taxon>Mycobacteriaceae</taxon>
        <taxon>Mycolicibacterium</taxon>
    </lineage>
</organism>
<dbReference type="InterPro" id="IPR028082">
    <property type="entry name" value="Peripla_BP_I"/>
</dbReference>
<evidence type="ECO:0000256" key="1">
    <source>
        <dbReference type="ARBA" id="ARBA00004196"/>
    </source>
</evidence>